<dbReference type="UniPathway" id="UPA00143"/>
<feature type="compositionally biased region" description="Polar residues" evidence="15">
    <location>
        <begin position="427"/>
        <end position="440"/>
    </location>
</feature>
<dbReference type="STRING" id="6945.B7QNV0"/>
<feature type="compositionally biased region" description="Low complexity" evidence="15">
    <location>
        <begin position="353"/>
        <end position="364"/>
    </location>
</feature>
<dbReference type="CDD" id="cd11783">
    <property type="entry name" value="SH3_SH3RF_3"/>
    <property type="match status" value="1"/>
</dbReference>
<feature type="domain" description="SH3" evidence="16">
    <location>
        <begin position="145"/>
        <end position="204"/>
    </location>
</feature>
<dbReference type="FunFam" id="2.30.30.40:FF:000072">
    <property type="entry name" value="Unconventional Myosin IB"/>
    <property type="match status" value="1"/>
</dbReference>
<accession>B7QNV0</accession>
<feature type="compositionally biased region" description="Polar residues" evidence="15">
    <location>
        <begin position="321"/>
        <end position="340"/>
    </location>
</feature>
<keyword evidence="9 13" id="KW-0863">Zinc-finger</keyword>
<dbReference type="PANTHER" id="PTHR14167">
    <property type="entry name" value="SH3 DOMAIN-CONTAINING"/>
    <property type="match status" value="1"/>
</dbReference>
<dbReference type="EC" id="2.3.2.27" evidence="4"/>
<dbReference type="InterPro" id="IPR036028">
    <property type="entry name" value="SH3-like_dom_sf"/>
</dbReference>
<dbReference type="PROSITE" id="PS50002">
    <property type="entry name" value="SH3"/>
    <property type="match status" value="4"/>
</dbReference>
<feature type="domain" description="SH3" evidence="16">
    <location>
        <begin position="828"/>
        <end position="887"/>
    </location>
</feature>
<keyword evidence="6" id="KW-0808">Transferase</keyword>
<dbReference type="PaxDb" id="6945-B7QNV0"/>
<proteinExistence type="inferred from homology"/>
<dbReference type="InterPro" id="IPR001841">
    <property type="entry name" value="Znf_RING"/>
</dbReference>
<evidence type="ECO:0000256" key="5">
    <source>
        <dbReference type="ARBA" id="ARBA00022443"/>
    </source>
</evidence>
<keyword evidence="20" id="KW-1185">Reference proteome</keyword>
<dbReference type="AlphaFoldDB" id="B7QNV0"/>
<organism>
    <name type="scientific">Ixodes scapularis</name>
    <name type="common">Black-legged tick</name>
    <name type="synonym">Deer tick</name>
    <dbReference type="NCBI Taxonomy" id="6945"/>
    <lineage>
        <taxon>Eukaryota</taxon>
        <taxon>Metazoa</taxon>
        <taxon>Ecdysozoa</taxon>
        <taxon>Arthropoda</taxon>
        <taxon>Chelicerata</taxon>
        <taxon>Arachnida</taxon>
        <taxon>Acari</taxon>
        <taxon>Parasitiformes</taxon>
        <taxon>Ixodida</taxon>
        <taxon>Ixodoidea</taxon>
        <taxon>Ixodidae</taxon>
        <taxon>Ixodinae</taxon>
        <taxon>Ixodes</taxon>
    </lineage>
</organism>
<dbReference type="SUPFAM" id="SSF57850">
    <property type="entry name" value="RING/U-box"/>
    <property type="match status" value="1"/>
</dbReference>
<keyword evidence="12" id="KW-0832">Ubl conjugation</keyword>
<evidence type="ECO:0000256" key="13">
    <source>
        <dbReference type="PROSITE-ProRule" id="PRU00175"/>
    </source>
</evidence>
<feature type="region of interest" description="Disordered" evidence="15">
    <location>
        <begin position="707"/>
        <end position="810"/>
    </location>
</feature>
<dbReference type="FunFam" id="3.30.40.10:FF:000077">
    <property type="entry name" value="E3 ubiquitin-protein ligase SH3RF1 isoform X1"/>
    <property type="match status" value="1"/>
</dbReference>
<dbReference type="InParanoid" id="B7QNV0"/>
<dbReference type="EMBL" id="ABJB011127779">
    <property type="status" value="NOT_ANNOTATED_CDS"/>
    <property type="molecule type" value="Genomic_DNA"/>
</dbReference>
<keyword evidence="11" id="KW-0862">Zinc</keyword>
<feature type="domain" description="RING-type" evidence="17">
    <location>
        <begin position="15"/>
        <end position="56"/>
    </location>
</feature>
<feature type="region of interest" description="Disordered" evidence="15">
    <location>
        <begin position="614"/>
        <end position="668"/>
    </location>
</feature>
<keyword evidence="7" id="KW-0479">Metal-binding</keyword>
<evidence type="ECO:0000313" key="20">
    <source>
        <dbReference type="Proteomes" id="UP000001555"/>
    </source>
</evidence>
<evidence type="ECO:0000256" key="9">
    <source>
        <dbReference type="ARBA" id="ARBA00022771"/>
    </source>
</evidence>
<feature type="region of interest" description="Disordered" evidence="15">
    <location>
        <begin position="314"/>
        <end position="448"/>
    </location>
</feature>
<evidence type="ECO:0000256" key="3">
    <source>
        <dbReference type="ARBA" id="ARBA00008649"/>
    </source>
</evidence>
<evidence type="ECO:0000256" key="12">
    <source>
        <dbReference type="ARBA" id="ARBA00022843"/>
    </source>
</evidence>
<reference evidence="18 20" key="1">
    <citation type="submission" date="2008-03" db="EMBL/GenBank/DDBJ databases">
        <title>Annotation of Ixodes scapularis.</title>
        <authorList>
            <consortium name="Ixodes scapularis Genome Project Consortium"/>
            <person name="Caler E."/>
            <person name="Hannick L.I."/>
            <person name="Bidwell S."/>
            <person name="Joardar V."/>
            <person name="Thiagarajan M."/>
            <person name="Amedeo P."/>
            <person name="Galinsky K.J."/>
            <person name="Schobel S."/>
            <person name="Inman J."/>
            <person name="Hostetler J."/>
            <person name="Miller J."/>
            <person name="Hammond M."/>
            <person name="Megy K."/>
            <person name="Lawson D."/>
            <person name="Kodira C."/>
            <person name="Sutton G."/>
            <person name="Meyer J."/>
            <person name="Hill C.A."/>
            <person name="Birren B."/>
            <person name="Nene V."/>
            <person name="Collins F."/>
            <person name="Alarcon-Chaidez F."/>
            <person name="Wikel S."/>
            <person name="Strausberg R."/>
        </authorList>
    </citation>
    <scope>NUCLEOTIDE SEQUENCE [LARGE SCALE GENOMIC DNA]</scope>
    <source>
        <strain evidence="20">Wikel</strain>
        <strain evidence="18">Wikel colony</strain>
    </source>
</reference>
<feature type="region of interest" description="Disordered" evidence="15">
    <location>
        <begin position="104"/>
        <end position="128"/>
    </location>
</feature>
<dbReference type="GO" id="GO:0008270">
    <property type="term" value="F:zinc ion binding"/>
    <property type="evidence" value="ECO:0007669"/>
    <property type="project" value="UniProtKB-KW"/>
</dbReference>
<keyword evidence="10" id="KW-0833">Ubl conjugation pathway</keyword>
<evidence type="ECO:0000256" key="6">
    <source>
        <dbReference type="ARBA" id="ARBA00022679"/>
    </source>
</evidence>
<dbReference type="GO" id="GO:0016192">
    <property type="term" value="P:vesicle-mediated transport"/>
    <property type="evidence" value="ECO:0007669"/>
    <property type="project" value="UniProtKB-ARBA"/>
</dbReference>
<dbReference type="HOGENOM" id="CLU_015769_1_0_1"/>
<name>B7QNV0_IXOSC</name>
<dbReference type="Proteomes" id="UP000001555">
    <property type="component" value="Unassembled WGS sequence"/>
</dbReference>
<dbReference type="CDD" id="cd11785">
    <property type="entry name" value="SH3_SH3RF_C"/>
    <property type="match status" value="1"/>
</dbReference>
<dbReference type="InterPro" id="IPR013083">
    <property type="entry name" value="Znf_RING/FYVE/PHD"/>
</dbReference>
<dbReference type="Pfam" id="PF14604">
    <property type="entry name" value="SH3_9"/>
    <property type="match status" value="2"/>
</dbReference>
<evidence type="ECO:0000256" key="10">
    <source>
        <dbReference type="ARBA" id="ARBA00022786"/>
    </source>
</evidence>
<reference evidence="19" key="2">
    <citation type="submission" date="2020-05" db="UniProtKB">
        <authorList>
            <consortium name="EnsemblMetazoa"/>
        </authorList>
    </citation>
    <scope>IDENTIFICATION</scope>
    <source>
        <strain evidence="19">wikel</strain>
    </source>
</reference>
<dbReference type="EMBL" id="ABJB011015131">
    <property type="status" value="NOT_ANNOTATED_CDS"/>
    <property type="molecule type" value="Genomic_DNA"/>
</dbReference>
<dbReference type="GO" id="GO:0046330">
    <property type="term" value="P:positive regulation of JNK cascade"/>
    <property type="evidence" value="ECO:0000318"/>
    <property type="project" value="GO_Central"/>
</dbReference>
<evidence type="ECO:0000313" key="19">
    <source>
        <dbReference type="EnsemblMetazoa" id="ISCW015192-PA"/>
    </source>
</evidence>
<evidence type="ECO:0000256" key="7">
    <source>
        <dbReference type="ARBA" id="ARBA00022723"/>
    </source>
</evidence>
<feature type="domain" description="SH3" evidence="16">
    <location>
        <begin position="453"/>
        <end position="514"/>
    </location>
</feature>
<dbReference type="CDD" id="cd11787">
    <property type="entry name" value="SH3_SH3RF_2"/>
    <property type="match status" value="1"/>
</dbReference>
<comment type="catalytic activity">
    <reaction evidence="1">
        <text>S-ubiquitinyl-[E2 ubiquitin-conjugating enzyme]-L-cysteine + [acceptor protein]-L-lysine = [E2 ubiquitin-conjugating enzyme]-L-cysteine + N(6)-ubiquitinyl-[acceptor protein]-L-lysine.</text>
        <dbReference type="EC" id="2.3.2.27"/>
    </reaction>
</comment>
<dbReference type="PROSITE" id="PS50089">
    <property type="entry name" value="ZF_RING_2"/>
    <property type="match status" value="1"/>
</dbReference>
<evidence type="ECO:0000256" key="2">
    <source>
        <dbReference type="ARBA" id="ARBA00004906"/>
    </source>
</evidence>
<dbReference type="VEuPathDB" id="VectorBase:ISCW015192"/>
<feature type="compositionally biased region" description="Pro residues" evidence="15">
    <location>
        <begin position="365"/>
        <end position="376"/>
    </location>
</feature>
<feature type="compositionally biased region" description="Low complexity" evidence="15">
    <location>
        <begin position="749"/>
        <end position="762"/>
    </location>
</feature>
<evidence type="ECO:0000256" key="14">
    <source>
        <dbReference type="PROSITE-ProRule" id="PRU00192"/>
    </source>
</evidence>
<comment type="pathway">
    <text evidence="2">Protein modification; protein ubiquitination.</text>
</comment>
<dbReference type="Gene3D" id="2.30.30.40">
    <property type="entry name" value="SH3 Domains"/>
    <property type="match status" value="4"/>
</dbReference>
<dbReference type="FunCoup" id="B7QNV0">
    <property type="interactions" value="435"/>
</dbReference>
<evidence type="ECO:0000313" key="18">
    <source>
        <dbReference type="EMBL" id="EEC20522.1"/>
    </source>
</evidence>
<keyword evidence="8" id="KW-0677">Repeat</keyword>
<dbReference type="SMART" id="SM00184">
    <property type="entry name" value="RING"/>
    <property type="match status" value="1"/>
</dbReference>
<dbReference type="VEuPathDB" id="VectorBase:ISCP_021065"/>
<dbReference type="GO" id="GO:0061630">
    <property type="term" value="F:ubiquitin protein ligase activity"/>
    <property type="evidence" value="ECO:0000318"/>
    <property type="project" value="GO_Central"/>
</dbReference>
<dbReference type="VEuPathDB" id="VectorBase:ISCI015192"/>
<dbReference type="EMBL" id="ABJB010333445">
    <property type="status" value="NOT_ANNOTATED_CDS"/>
    <property type="molecule type" value="Genomic_DNA"/>
</dbReference>
<dbReference type="InterPro" id="IPR035816">
    <property type="entry name" value="SH3RF1/SH3RF3_SH3_4"/>
</dbReference>
<comment type="similarity">
    <text evidence="3">Belongs to the SH3RF family.</text>
</comment>
<keyword evidence="5 14" id="KW-0728">SH3 domain</keyword>
<dbReference type="InterPro" id="IPR050384">
    <property type="entry name" value="Endophilin_SH3RF"/>
</dbReference>
<evidence type="ECO:0000259" key="16">
    <source>
        <dbReference type="PROSITE" id="PS50002"/>
    </source>
</evidence>
<evidence type="ECO:0000256" key="11">
    <source>
        <dbReference type="ARBA" id="ARBA00022833"/>
    </source>
</evidence>
<dbReference type="PANTHER" id="PTHR14167:SF51">
    <property type="entry name" value="RING-TYPE E3 UBIQUITIN TRANSFERASE"/>
    <property type="match status" value="1"/>
</dbReference>
<dbReference type="SUPFAM" id="SSF50044">
    <property type="entry name" value="SH3-domain"/>
    <property type="match status" value="4"/>
</dbReference>
<evidence type="ECO:0000256" key="8">
    <source>
        <dbReference type="ARBA" id="ARBA00022737"/>
    </source>
</evidence>
<dbReference type="EMBL" id="ABJB010722888">
    <property type="status" value="NOT_ANNOTATED_CDS"/>
    <property type="molecule type" value="Genomic_DNA"/>
</dbReference>
<dbReference type="InterPro" id="IPR017907">
    <property type="entry name" value="Znf_RING_CS"/>
</dbReference>
<evidence type="ECO:0000256" key="15">
    <source>
        <dbReference type="SAM" id="MobiDB-lite"/>
    </source>
</evidence>
<dbReference type="CDD" id="cd11786">
    <property type="entry name" value="SH3_SH3RF_1"/>
    <property type="match status" value="1"/>
</dbReference>
<dbReference type="Pfam" id="PF00018">
    <property type="entry name" value="SH3_1"/>
    <property type="match status" value="2"/>
</dbReference>
<dbReference type="InterPro" id="IPR028502">
    <property type="entry name" value="SH3RF3_RING-HC_Zfn"/>
</dbReference>
<dbReference type="PROSITE" id="PS00518">
    <property type="entry name" value="ZF_RING_1"/>
    <property type="match status" value="1"/>
</dbReference>
<feature type="compositionally biased region" description="Gly residues" evidence="15">
    <location>
        <begin position="643"/>
        <end position="658"/>
    </location>
</feature>
<feature type="compositionally biased region" description="Basic and acidic residues" evidence="15">
    <location>
        <begin position="709"/>
        <end position="720"/>
    </location>
</feature>
<dbReference type="PRINTS" id="PR00452">
    <property type="entry name" value="SH3DOMAIN"/>
</dbReference>
<sequence length="887" mass="94221">SAGMDEAFLTDLLECSVCLEQLDSTSKVLPCQHTFCKRCLDEIVHSHKELRCPECRILVEARVEDLPLNILLVRLLEGIKNNPRLGSRCPPGNVSMLGSTLIGREARPSPQAPPPSSNQPSSAGPVSRGGEVTLGVRTLVKQLVPQMPCAKALYAYDAKDPGDLSFRKGDLIVLHKRVDQHWLHGELQGKQGFVPASYVQVVVPLPSHLPQCKALYDFRMADSDEKDCLAFLKGDVITVIRRVDENWAEGKLGERIGIFPISFVEVRTHLSSLKTVSFLSGPFHGSGHCWAIGVARAAFQRPFLVRSVQVGPSRIAPPTPNSEAPNQPVISASGAPSETFFSLRGAAAGESQSSTTSPASSSPSPGTPPSSSPPAPASQLAGREKRHSLSALGSSSCGGGRSPPAPHRHSMEVLSSGSEPEPHGANGNPQGSASSPSRIPTPSAKGNRARVHVPLCSYVALYNYKPQKEDELELRKNELYSVTEKCQDGWFKGTSLRTGLSGVFPGNYVQPAKSNATGFHVGLVGLQQQQPATRIPAPTSPRPRCGMVAQPVVAPVPFPTVAQLGVAKAVPVTTSAAGPPGPHVPSQRGGAGPWLLAWPPQGGPYGGHAPWVPSSACAATPTRSPPRQATPPTAATPSSGAAPPGGGVTVAGSQGGVSPGCSSSTPTALPSSAAMLHMEKLRFMSVGGYPLEAERLSEQRVLSAAARVQQKERREKDKMSLMKRLTSKRRSRSPPPPNFSCDNPSFVDSSSAAGSGPSQQPSNAAAATMPVVHIRSGSCPSEALGTQQALHKKTSSLDGSDSLKTRPKQPAPLVRERVALCRTDLRSDVRRRFRCIVPYPPNSEYELELKQGDVVYVHKKREDGWFKGTLQRTGKTGLFPGSFVQGF</sequence>
<protein>
    <recommendedName>
        <fullName evidence="4">RING-type E3 ubiquitin transferase</fullName>
        <ecNumber evidence="4">2.3.2.27</ecNumber>
    </recommendedName>
</protein>
<dbReference type="FunFam" id="2.30.30.40:FF:000091">
    <property type="entry name" value="Putative E3 ubiquitin-protein ligase SH3RF1"/>
    <property type="match status" value="1"/>
</dbReference>
<dbReference type="Gene3D" id="3.30.40.10">
    <property type="entry name" value="Zinc/RING finger domain, C3HC4 (zinc finger)"/>
    <property type="match status" value="1"/>
</dbReference>
<dbReference type="GO" id="GO:0016567">
    <property type="term" value="P:protein ubiquitination"/>
    <property type="evidence" value="ECO:0000318"/>
    <property type="project" value="GO_Central"/>
</dbReference>
<dbReference type="OrthoDB" id="2163411at2759"/>
<evidence type="ECO:0000256" key="1">
    <source>
        <dbReference type="ARBA" id="ARBA00000900"/>
    </source>
</evidence>
<dbReference type="EMBL" id="DS980186">
    <property type="protein sequence ID" value="EEC20522.1"/>
    <property type="molecule type" value="Genomic_DNA"/>
</dbReference>
<feature type="domain" description="SH3" evidence="16">
    <location>
        <begin position="207"/>
        <end position="269"/>
    </location>
</feature>
<dbReference type="InterPro" id="IPR001452">
    <property type="entry name" value="SH3_domain"/>
</dbReference>
<dbReference type="GO" id="GO:0032436">
    <property type="term" value="P:positive regulation of proteasomal ubiquitin-dependent protein catabolic process"/>
    <property type="evidence" value="ECO:0000318"/>
    <property type="project" value="GO_Central"/>
</dbReference>
<dbReference type="FunFam" id="2.30.30.40:FF:000001">
    <property type="entry name" value="Sorbin and SH3 domain-containing protein 1 isoform 2"/>
    <property type="match status" value="1"/>
</dbReference>
<dbReference type="SMART" id="SM00326">
    <property type="entry name" value="SH3"/>
    <property type="match status" value="4"/>
</dbReference>
<feature type="compositionally biased region" description="Low complexity" evidence="15">
    <location>
        <begin position="618"/>
        <end position="642"/>
    </location>
</feature>
<evidence type="ECO:0000256" key="4">
    <source>
        <dbReference type="ARBA" id="ARBA00012483"/>
    </source>
</evidence>
<feature type="non-terminal residue" evidence="18">
    <location>
        <position position="1"/>
    </location>
</feature>
<dbReference type="EnsemblMetazoa" id="ISCW015192-RA">
    <property type="protein sequence ID" value="ISCW015192-PA"/>
    <property type="gene ID" value="ISCW015192"/>
</dbReference>
<gene>
    <name evidence="18" type="ORF">IscW_ISCW015192</name>
</gene>
<dbReference type="CDD" id="cd16750">
    <property type="entry name" value="RING-HC_SH3RF3"/>
    <property type="match status" value="1"/>
</dbReference>
<evidence type="ECO:0000259" key="17">
    <source>
        <dbReference type="PROSITE" id="PS50089"/>
    </source>
</evidence>
<dbReference type="Pfam" id="PF13639">
    <property type="entry name" value="zf-RING_2"/>
    <property type="match status" value="1"/>
</dbReference>